<dbReference type="InterPro" id="IPR011047">
    <property type="entry name" value="Quinoprotein_ADH-like_sf"/>
</dbReference>
<dbReference type="InParanoid" id="A9V3Z7"/>
<reference evidence="3 4" key="1">
    <citation type="journal article" date="2008" name="Nature">
        <title>The genome of the choanoflagellate Monosiga brevicollis and the origin of metazoans.</title>
        <authorList>
            <consortium name="JGI Sequencing"/>
            <person name="King N."/>
            <person name="Westbrook M.J."/>
            <person name="Young S.L."/>
            <person name="Kuo A."/>
            <person name="Abedin M."/>
            <person name="Chapman J."/>
            <person name="Fairclough S."/>
            <person name="Hellsten U."/>
            <person name="Isogai Y."/>
            <person name="Letunic I."/>
            <person name="Marr M."/>
            <person name="Pincus D."/>
            <person name="Putnam N."/>
            <person name="Rokas A."/>
            <person name="Wright K.J."/>
            <person name="Zuzow R."/>
            <person name="Dirks W."/>
            <person name="Good M."/>
            <person name="Goodstein D."/>
            <person name="Lemons D."/>
            <person name="Li W."/>
            <person name="Lyons J.B."/>
            <person name="Morris A."/>
            <person name="Nichols S."/>
            <person name="Richter D.J."/>
            <person name="Salamov A."/>
            <person name="Bork P."/>
            <person name="Lim W.A."/>
            <person name="Manning G."/>
            <person name="Miller W.T."/>
            <person name="McGinnis W."/>
            <person name="Shapiro H."/>
            <person name="Tjian R."/>
            <person name="Grigoriev I.V."/>
            <person name="Rokhsar D."/>
        </authorList>
    </citation>
    <scope>NUCLEOTIDE SEQUENCE [LARGE SCALE GENOMIC DNA]</scope>
    <source>
        <strain evidence="4">MX1 / ATCC 50154</strain>
    </source>
</reference>
<dbReference type="STRING" id="81824.A9V3Z7"/>
<name>A9V3Z7_MONBE</name>
<organism evidence="3 4">
    <name type="scientific">Monosiga brevicollis</name>
    <name type="common">Choanoflagellate</name>
    <dbReference type="NCBI Taxonomy" id="81824"/>
    <lineage>
        <taxon>Eukaryota</taxon>
        <taxon>Choanoflagellata</taxon>
        <taxon>Craspedida</taxon>
        <taxon>Salpingoecidae</taxon>
        <taxon>Monosiga</taxon>
    </lineage>
</organism>
<dbReference type="KEGG" id="mbr:MONBRDRAFT_33150"/>
<keyword evidence="4" id="KW-1185">Reference proteome</keyword>
<dbReference type="AlphaFoldDB" id="A9V3Z7"/>
<evidence type="ECO:0000313" key="4">
    <source>
        <dbReference type="Proteomes" id="UP000001357"/>
    </source>
</evidence>
<feature type="region of interest" description="Disordered" evidence="2">
    <location>
        <begin position="644"/>
        <end position="663"/>
    </location>
</feature>
<dbReference type="InterPro" id="IPR016024">
    <property type="entry name" value="ARM-type_fold"/>
</dbReference>
<dbReference type="EMBL" id="CH991557">
    <property type="protein sequence ID" value="EDQ87894.1"/>
    <property type="molecule type" value="Genomic_DNA"/>
</dbReference>
<dbReference type="InterPro" id="IPR001680">
    <property type="entry name" value="WD40_rpt"/>
</dbReference>
<evidence type="ECO:0000256" key="1">
    <source>
        <dbReference type="PROSITE-ProRule" id="PRU00221"/>
    </source>
</evidence>
<gene>
    <name evidence="3" type="ORF">MONBRDRAFT_33150</name>
</gene>
<proteinExistence type="predicted"/>
<dbReference type="RefSeq" id="XP_001747427.1">
    <property type="nucleotide sequence ID" value="XM_001747375.1"/>
</dbReference>
<dbReference type="InterPro" id="IPR015943">
    <property type="entry name" value="WD40/YVTN_repeat-like_dom_sf"/>
</dbReference>
<feature type="repeat" description="WD" evidence="1">
    <location>
        <begin position="538"/>
        <end position="579"/>
    </location>
</feature>
<dbReference type="eggNOG" id="KOG4155">
    <property type="taxonomic scope" value="Eukaryota"/>
</dbReference>
<dbReference type="InterPro" id="IPR036322">
    <property type="entry name" value="WD40_repeat_dom_sf"/>
</dbReference>
<accession>A9V3Z7</accession>
<protein>
    <submittedName>
        <fullName evidence="3">Uncharacterized protein</fullName>
    </submittedName>
</protein>
<dbReference type="Gene3D" id="2.130.10.10">
    <property type="entry name" value="YVTN repeat-like/Quinoprotein amine dehydrogenase"/>
    <property type="match status" value="3"/>
</dbReference>
<keyword evidence="1" id="KW-0853">WD repeat</keyword>
<dbReference type="GO" id="GO:0005737">
    <property type="term" value="C:cytoplasm"/>
    <property type="evidence" value="ECO:0000318"/>
    <property type="project" value="GO_Central"/>
</dbReference>
<evidence type="ECO:0000256" key="2">
    <source>
        <dbReference type="SAM" id="MobiDB-lite"/>
    </source>
</evidence>
<sequence length="1101" mass="119471">MKVPLTLWAATPPVHRVSALTVTHDRKFIITGSHTGQLCTWSLDADAHQTVPLSFVILGTDAVVTISDCWYDHHPDLEGRPRESAVMCTTADGSIFVVDPRDGRVVSSSPNLLEGSCTSVTMLGNGHFAALAGHFDDIAILELTSGSIVHHLSLADQPEWYSCSCHVEIANGEGALDAIAGVTTSGVLALFPAAHSTFHGGETQPLDYVRLRCRGVRAIAWNPHNKSTLLVVTKEEIQIYTMPDLAAACTIPTPGMNDGAWLGARFAQGSSVLCWTASNHVHRYQLPVGKSPHFQADLVRIVGQQQARSSGRPCELHEDFAVLSIASETTDFRQDNVPGTQITVVAARAPSEPWLVATSHGDGHVRVGSTCLDLVAARRGRIVSRGAQPNTSLDSKPATEAAAVSDNDVIAEGSLSDAWKNFQHGFKWLKTGDSMTCFTTVAVESEVNPLLCFGTDTGHIVIGSLLAMLLHTDCTIGVWNVETGTLIHRLANQAGEILRLSNTHEGLLPRWRNCVAAINGDNSVCIYDIDKGICAARLAGHAYPISRLRWMAEDDFLLVECNNGMVYIWQLSSTQLESTAAGKTARDIFEIGQRSTRPRAEPYILAPVVVRLGLKAKPNSLLLTTILDIERLVEVIDALFARGPRDRPRRPHEPVVAQSRSQAGVAAIPGAGKHETGQSNTETVKGTASTTRLMAICSVTHARSRAALDGRLEALWLQVTSLYAVHSDLHQNAPPRDVRMLAQYWQHRCSDLLEAAHMLMLDSFRSVENAVVKKLLAQLRGDVPSSYRPITDDEAESILLLWAVPTELLSQLYNVLQHLLEDTSAGISQRCQATMAMAVAFTSFQLLEGFQTFKVMGFLVMLTTQGHPRLAKACNDALGSIAKDCPVAFASAVGYLMHQSQQGGYPEGTLKVLRRMVQERPVVLIPQLSKVVDVVLHTLNPSDHVSKDACKTVAQAMLMDMKSVYPMLDVKSASGANGVARVVVGLTDGSVAIYDGKNGALWHEFVAHEHAATAVALDSKCKHLVTFSLADRCVRFWHLSHHMFGILGGGACKLVKEATIQDAAISKMPMRQVLNSIRLDYQDDKSARLTVGEGIEHVIDA</sequence>
<dbReference type="SUPFAM" id="SSF48371">
    <property type="entry name" value="ARM repeat"/>
    <property type="match status" value="1"/>
</dbReference>
<dbReference type="Proteomes" id="UP000001357">
    <property type="component" value="Unassembled WGS sequence"/>
</dbReference>
<dbReference type="PANTHER" id="PTHR44099">
    <property type="entry name" value="RABCONNECTIN-3B, ISOFORM A"/>
    <property type="match status" value="1"/>
</dbReference>
<dbReference type="SUPFAM" id="SSF50978">
    <property type="entry name" value="WD40 repeat-like"/>
    <property type="match status" value="2"/>
</dbReference>
<dbReference type="OMA" id="KQMPPRI"/>
<dbReference type="GeneID" id="5892668"/>
<dbReference type="SUPFAM" id="SSF50998">
    <property type="entry name" value="Quinoprotein alcohol dehydrogenase-like"/>
    <property type="match status" value="1"/>
</dbReference>
<dbReference type="PROSITE" id="PS50082">
    <property type="entry name" value="WD_REPEATS_2"/>
    <property type="match status" value="1"/>
</dbReference>
<dbReference type="InterPro" id="IPR049916">
    <property type="entry name" value="WDR72-like"/>
</dbReference>
<evidence type="ECO:0000313" key="3">
    <source>
        <dbReference type="EMBL" id="EDQ87894.1"/>
    </source>
</evidence>
<dbReference type="FunCoup" id="A9V3Z7">
    <property type="interactions" value="697"/>
</dbReference>
<dbReference type="PANTHER" id="PTHR44099:SF4">
    <property type="entry name" value="RABCONNECTIN-3B, ISOFORM A"/>
    <property type="match status" value="1"/>
</dbReference>
<dbReference type="SMART" id="SM00320">
    <property type="entry name" value="WD40"/>
    <property type="match status" value="4"/>
</dbReference>